<feature type="region of interest" description="Disordered" evidence="1">
    <location>
        <begin position="1"/>
        <end position="26"/>
    </location>
</feature>
<evidence type="ECO:0000256" key="1">
    <source>
        <dbReference type="SAM" id="MobiDB-lite"/>
    </source>
</evidence>
<feature type="region of interest" description="Disordered" evidence="1">
    <location>
        <begin position="223"/>
        <end position="248"/>
    </location>
</feature>
<feature type="non-terminal residue" evidence="3">
    <location>
        <position position="1"/>
    </location>
</feature>
<keyword evidence="2" id="KW-0812">Transmembrane</keyword>
<feature type="transmembrane region" description="Helical" evidence="2">
    <location>
        <begin position="91"/>
        <end position="109"/>
    </location>
</feature>
<evidence type="ECO:0000256" key="2">
    <source>
        <dbReference type="SAM" id="Phobius"/>
    </source>
</evidence>
<reference evidence="3" key="1">
    <citation type="journal article" date="2014" name="Front. Microbiol.">
        <title>High frequency of phylogenetically diverse reductive dehalogenase-homologous genes in deep subseafloor sedimentary metagenomes.</title>
        <authorList>
            <person name="Kawai M."/>
            <person name="Futagami T."/>
            <person name="Toyoda A."/>
            <person name="Takaki Y."/>
            <person name="Nishi S."/>
            <person name="Hori S."/>
            <person name="Arai W."/>
            <person name="Tsubouchi T."/>
            <person name="Morono Y."/>
            <person name="Uchiyama I."/>
            <person name="Ito T."/>
            <person name="Fujiyama A."/>
            <person name="Inagaki F."/>
            <person name="Takami H."/>
        </authorList>
    </citation>
    <scope>NUCLEOTIDE SEQUENCE</scope>
    <source>
        <strain evidence="3">Expedition CK06-06</strain>
    </source>
</reference>
<accession>X1UT82</accession>
<proteinExistence type="predicted"/>
<name>X1UT82_9ZZZZ</name>
<feature type="compositionally biased region" description="Polar residues" evidence="1">
    <location>
        <begin position="1"/>
        <end position="17"/>
    </location>
</feature>
<feature type="transmembrane region" description="Helical" evidence="2">
    <location>
        <begin position="47"/>
        <end position="70"/>
    </location>
</feature>
<dbReference type="EMBL" id="BARW01026563">
    <property type="protein sequence ID" value="GAJ06832.1"/>
    <property type="molecule type" value="Genomic_DNA"/>
</dbReference>
<keyword evidence="2" id="KW-0472">Membrane</keyword>
<comment type="caution">
    <text evidence="3">The sequence shown here is derived from an EMBL/GenBank/DDBJ whole genome shotgun (WGS) entry which is preliminary data.</text>
</comment>
<organism evidence="3">
    <name type="scientific">marine sediment metagenome</name>
    <dbReference type="NCBI Taxonomy" id="412755"/>
    <lineage>
        <taxon>unclassified sequences</taxon>
        <taxon>metagenomes</taxon>
        <taxon>ecological metagenomes</taxon>
    </lineage>
</organism>
<keyword evidence="2" id="KW-1133">Transmembrane helix</keyword>
<gene>
    <name evidence="3" type="ORF">S12H4_43300</name>
</gene>
<evidence type="ECO:0000313" key="3">
    <source>
        <dbReference type="EMBL" id="GAJ06832.1"/>
    </source>
</evidence>
<dbReference type="AlphaFoldDB" id="X1UT82"/>
<sequence>GQGSDNKQPHKTNSTENIGDKVKDNGKRNFHNKSLAGKLFDYTIGTAFAAAAVSIMGPMALIGPATAILGDYIVNRKRGKKLSSRQIRDNMVIGSIMSIPSIFGFNLMNEYINIKTWAGKIARAIVQTGPFYLAIAPPWYLVDYIVRPYKNKSLKNLSEKHLKPFFFRNWRDGLATFTVPNQLAANYLPPITHYPISSGLGLLYRGTVGQRLLKAEDPYDLKGNGNGSNIKKKGRGSSNYIPEKSYST</sequence>
<protein>
    <submittedName>
        <fullName evidence="3">Uncharacterized protein</fullName>
    </submittedName>
</protein>
<feature type="transmembrane region" description="Helical" evidence="2">
    <location>
        <begin position="129"/>
        <end position="146"/>
    </location>
</feature>